<evidence type="ECO:0000256" key="17">
    <source>
        <dbReference type="HAMAP-Rule" id="MF_00037"/>
    </source>
</evidence>
<organism evidence="19 20">
    <name type="scientific">Halostreptopolyspora alba</name>
    <dbReference type="NCBI Taxonomy" id="2487137"/>
    <lineage>
        <taxon>Bacteria</taxon>
        <taxon>Bacillati</taxon>
        <taxon>Actinomycetota</taxon>
        <taxon>Actinomycetes</taxon>
        <taxon>Streptosporangiales</taxon>
        <taxon>Nocardiopsidaceae</taxon>
        <taxon>Halostreptopolyspora</taxon>
    </lineage>
</organism>
<dbReference type="NCBIfam" id="NF010478">
    <property type="entry name" value="PRK13903.1"/>
    <property type="match status" value="1"/>
</dbReference>
<comment type="pathway">
    <text evidence="4 17">Cell wall biogenesis; peptidoglycan biosynthesis.</text>
</comment>
<keyword evidence="12 17" id="KW-0573">Peptidoglycan synthesis</keyword>
<keyword evidence="9 17" id="KW-0274">FAD</keyword>
<evidence type="ECO:0000313" key="19">
    <source>
        <dbReference type="EMBL" id="RNL83898.1"/>
    </source>
</evidence>
<dbReference type="GO" id="GO:0051301">
    <property type="term" value="P:cell division"/>
    <property type="evidence" value="ECO:0007669"/>
    <property type="project" value="UniProtKB-KW"/>
</dbReference>
<keyword evidence="13 17" id="KW-0560">Oxidoreductase</keyword>
<evidence type="ECO:0000256" key="16">
    <source>
        <dbReference type="ARBA" id="ARBA00048914"/>
    </source>
</evidence>
<evidence type="ECO:0000256" key="13">
    <source>
        <dbReference type="ARBA" id="ARBA00023002"/>
    </source>
</evidence>
<dbReference type="EMBL" id="RJMB01000014">
    <property type="protein sequence ID" value="RNL83898.1"/>
    <property type="molecule type" value="Genomic_DNA"/>
</dbReference>
<dbReference type="InterPro" id="IPR016169">
    <property type="entry name" value="FAD-bd_PCMH_sub2"/>
</dbReference>
<dbReference type="GO" id="GO:0005829">
    <property type="term" value="C:cytosol"/>
    <property type="evidence" value="ECO:0007669"/>
    <property type="project" value="TreeGrafter"/>
</dbReference>
<evidence type="ECO:0000259" key="18">
    <source>
        <dbReference type="PROSITE" id="PS51387"/>
    </source>
</evidence>
<dbReference type="InterPro" id="IPR003170">
    <property type="entry name" value="MurB"/>
</dbReference>
<dbReference type="HAMAP" id="MF_00037">
    <property type="entry name" value="MurB"/>
    <property type="match status" value="1"/>
</dbReference>
<evidence type="ECO:0000256" key="10">
    <source>
        <dbReference type="ARBA" id="ARBA00022857"/>
    </source>
</evidence>
<keyword evidence="8 17" id="KW-0285">Flavoprotein</keyword>
<feature type="active site" evidence="17">
    <location>
        <position position="348"/>
    </location>
</feature>
<dbReference type="GO" id="GO:0009252">
    <property type="term" value="P:peptidoglycan biosynthetic process"/>
    <property type="evidence" value="ECO:0007669"/>
    <property type="project" value="UniProtKB-UniRule"/>
</dbReference>
<keyword evidence="11 17" id="KW-0133">Cell shape</keyword>
<dbReference type="Pfam" id="PF02873">
    <property type="entry name" value="MurB_C"/>
    <property type="match status" value="1"/>
</dbReference>
<dbReference type="PROSITE" id="PS51387">
    <property type="entry name" value="FAD_PCMH"/>
    <property type="match status" value="1"/>
</dbReference>
<keyword evidence="10 17" id="KW-0521">NADP</keyword>
<keyword evidence="6 17" id="KW-0963">Cytoplasm</keyword>
<evidence type="ECO:0000256" key="5">
    <source>
        <dbReference type="ARBA" id="ARBA00010485"/>
    </source>
</evidence>
<evidence type="ECO:0000256" key="8">
    <source>
        <dbReference type="ARBA" id="ARBA00022630"/>
    </source>
</evidence>
<dbReference type="GO" id="GO:0071949">
    <property type="term" value="F:FAD binding"/>
    <property type="evidence" value="ECO:0007669"/>
    <property type="project" value="InterPro"/>
</dbReference>
<protein>
    <recommendedName>
        <fullName evidence="17">UDP-N-acetylenolpyruvoylglucosamine reductase</fullName>
        <ecNumber evidence="17">1.3.1.98</ecNumber>
    </recommendedName>
    <alternativeName>
        <fullName evidence="17">UDP-N-acetylmuramate dehydrogenase</fullName>
    </alternativeName>
</protein>
<comment type="caution">
    <text evidence="19">The sequence shown here is derived from an EMBL/GenBank/DDBJ whole genome shotgun (WGS) entry which is preliminary data.</text>
</comment>
<dbReference type="InterPro" id="IPR036635">
    <property type="entry name" value="MurB_C_sf"/>
</dbReference>
<dbReference type="SUPFAM" id="SSF56176">
    <property type="entry name" value="FAD-binding/transporter-associated domain-like"/>
    <property type="match status" value="1"/>
</dbReference>
<evidence type="ECO:0000256" key="4">
    <source>
        <dbReference type="ARBA" id="ARBA00004752"/>
    </source>
</evidence>
<keyword evidence="14 17" id="KW-0131">Cell cycle</keyword>
<dbReference type="Proteomes" id="UP000269198">
    <property type="component" value="Unassembled WGS sequence"/>
</dbReference>
<keyword evidence="15 17" id="KW-0961">Cell wall biogenesis/degradation</keyword>
<evidence type="ECO:0000256" key="12">
    <source>
        <dbReference type="ARBA" id="ARBA00022984"/>
    </source>
</evidence>
<evidence type="ECO:0000313" key="20">
    <source>
        <dbReference type="Proteomes" id="UP000269198"/>
    </source>
</evidence>
<evidence type="ECO:0000256" key="7">
    <source>
        <dbReference type="ARBA" id="ARBA00022618"/>
    </source>
</evidence>
<evidence type="ECO:0000256" key="15">
    <source>
        <dbReference type="ARBA" id="ARBA00023316"/>
    </source>
</evidence>
<dbReference type="PANTHER" id="PTHR21071">
    <property type="entry name" value="UDP-N-ACETYLENOLPYRUVOYLGLUCOSAMINE REDUCTASE"/>
    <property type="match status" value="1"/>
</dbReference>
<evidence type="ECO:0000256" key="2">
    <source>
        <dbReference type="ARBA" id="ARBA00003921"/>
    </source>
</evidence>
<proteinExistence type="inferred from homology"/>
<gene>
    <name evidence="17" type="primary">murB</name>
    <name evidence="19" type="ORF">EFW17_14350</name>
</gene>
<evidence type="ECO:0000256" key="14">
    <source>
        <dbReference type="ARBA" id="ARBA00023306"/>
    </source>
</evidence>
<evidence type="ECO:0000256" key="11">
    <source>
        <dbReference type="ARBA" id="ARBA00022960"/>
    </source>
</evidence>
<dbReference type="Gene3D" id="3.30.465.10">
    <property type="match status" value="1"/>
</dbReference>
<dbReference type="Gene3D" id="3.30.43.10">
    <property type="entry name" value="Uridine Diphospho-n-acetylenolpyruvylglucosamine Reductase, domain 2"/>
    <property type="match status" value="1"/>
</dbReference>
<comment type="similarity">
    <text evidence="5 17">Belongs to the MurB family.</text>
</comment>
<name>A0A3N0E7U4_9ACTN</name>
<comment type="cofactor">
    <cofactor evidence="1 17">
        <name>FAD</name>
        <dbReference type="ChEBI" id="CHEBI:57692"/>
    </cofactor>
</comment>
<reference evidence="19 20" key="1">
    <citation type="submission" date="2018-11" db="EMBL/GenBank/DDBJ databases">
        <title>The genome draft of YIM 96095.</title>
        <authorList>
            <person name="Tang S.-K."/>
            <person name="Chunyu W.-X."/>
            <person name="Feng Y.-Z."/>
        </authorList>
    </citation>
    <scope>NUCLEOTIDE SEQUENCE [LARGE SCALE GENOMIC DNA]</scope>
    <source>
        <strain evidence="19 20">YIM 96095</strain>
    </source>
</reference>
<dbReference type="GO" id="GO:0008762">
    <property type="term" value="F:UDP-N-acetylmuramate dehydrogenase activity"/>
    <property type="evidence" value="ECO:0007669"/>
    <property type="project" value="UniProtKB-UniRule"/>
</dbReference>
<comment type="subcellular location">
    <subcellularLocation>
        <location evidence="3 17">Cytoplasm</location>
    </subcellularLocation>
</comment>
<dbReference type="GO" id="GO:0071555">
    <property type="term" value="P:cell wall organization"/>
    <property type="evidence" value="ECO:0007669"/>
    <property type="project" value="UniProtKB-KW"/>
</dbReference>
<evidence type="ECO:0000256" key="9">
    <source>
        <dbReference type="ARBA" id="ARBA00022827"/>
    </source>
</evidence>
<dbReference type="RefSeq" id="WP_123202012.1">
    <property type="nucleotide sequence ID" value="NZ_RJMB01000014.1"/>
</dbReference>
<evidence type="ECO:0000256" key="1">
    <source>
        <dbReference type="ARBA" id="ARBA00001974"/>
    </source>
</evidence>
<comment type="catalytic activity">
    <reaction evidence="16 17">
        <text>UDP-N-acetyl-alpha-D-muramate + NADP(+) = UDP-N-acetyl-3-O-(1-carboxyvinyl)-alpha-D-glucosamine + NADPH + H(+)</text>
        <dbReference type="Rhea" id="RHEA:12248"/>
        <dbReference type="ChEBI" id="CHEBI:15378"/>
        <dbReference type="ChEBI" id="CHEBI:57783"/>
        <dbReference type="ChEBI" id="CHEBI:58349"/>
        <dbReference type="ChEBI" id="CHEBI:68483"/>
        <dbReference type="ChEBI" id="CHEBI:70757"/>
        <dbReference type="EC" id="1.3.1.98"/>
    </reaction>
</comment>
<feature type="active site" evidence="17">
    <location>
        <position position="167"/>
    </location>
</feature>
<keyword evidence="7 17" id="KW-0132">Cell division</keyword>
<dbReference type="InterPro" id="IPR016167">
    <property type="entry name" value="FAD-bd_PCMH_sub1"/>
</dbReference>
<dbReference type="InterPro" id="IPR036318">
    <property type="entry name" value="FAD-bd_PCMH-like_sf"/>
</dbReference>
<dbReference type="OrthoDB" id="9804753at2"/>
<dbReference type="UniPathway" id="UPA00219"/>
<dbReference type="PANTHER" id="PTHR21071:SF4">
    <property type="entry name" value="UDP-N-ACETYLENOLPYRUVOYLGLUCOSAMINE REDUCTASE"/>
    <property type="match status" value="1"/>
</dbReference>
<feature type="domain" description="FAD-binding PCMH-type" evidence="18">
    <location>
        <begin position="19"/>
        <end position="189"/>
    </location>
</feature>
<dbReference type="SUPFAM" id="SSF56194">
    <property type="entry name" value="Uridine diphospho-N-Acetylenolpyruvylglucosamine reductase, MurB, C-terminal domain"/>
    <property type="match status" value="1"/>
</dbReference>
<comment type="function">
    <text evidence="2 17">Cell wall formation.</text>
</comment>
<accession>A0A3N0E7U4</accession>
<feature type="active site" description="Proton donor" evidence="17">
    <location>
        <position position="244"/>
    </location>
</feature>
<sequence>MTAAPVHNVRLAPYTTLGLGGPAGRFVTASDTEELVAATAEADAAGERLLLLGSGSNVVVGDAGFPGTVVHVESRGVRWESADEDRVRLRVSAGEEWDPLVAYTVSEGLSGLEYLSGVPGRVGSTPIQNVGAYGQEVSETIAEVMVYDRRTGERRVMSGSECGFRYRGSVFKGDDRYVVCEVVFDLTRSALSRPIRYAEVARALEAGLGDQVPLADARETVLRLRRGKGMVLDSADPDTRSAGSFFTNPILGPEEFTEFGKRAAERLGPDVEPPAHPDGTGRMKLSAAWLIDRAGFSRGYGHGPVRISTKHTLALTNADGATTEDLLALAREVRAGVADVFGVTLVNEPVLVGVTL</sequence>
<dbReference type="AlphaFoldDB" id="A0A3N0E7U4"/>
<dbReference type="NCBIfam" id="TIGR00179">
    <property type="entry name" value="murB"/>
    <property type="match status" value="1"/>
</dbReference>
<dbReference type="EC" id="1.3.1.98" evidence="17"/>
<dbReference type="Gene3D" id="3.90.78.10">
    <property type="entry name" value="UDP-N-acetylenolpyruvoylglucosamine reductase, C-terminal domain"/>
    <property type="match status" value="1"/>
</dbReference>
<evidence type="ECO:0000256" key="3">
    <source>
        <dbReference type="ARBA" id="ARBA00004496"/>
    </source>
</evidence>
<evidence type="ECO:0000256" key="6">
    <source>
        <dbReference type="ARBA" id="ARBA00022490"/>
    </source>
</evidence>
<dbReference type="GO" id="GO:0008360">
    <property type="term" value="P:regulation of cell shape"/>
    <property type="evidence" value="ECO:0007669"/>
    <property type="project" value="UniProtKB-KW"/>
</dbReference>
<dbReference type="InterPro" id="IPR011601">
    <property type="entry name" value="MurB_C"/>
</dbReference>
<dbReference type="Pfam" id="PF01565">
    <property type="entry name" value="FAD_binding_4"/>
    <property type="match status" value="1"/>
</dbReference>
<dbReference type="InterPro" id="IPR016166">
    <property type="entry name" value="FAD-bd_PCMH"/>
</dbReference>
<keyword evidence="20" id="KW-1185">Reference proteome</keyword>
<dbReference type="InterPro" id="IPR006094">
    <property type="entry name" value="Oxid_FAD_bind_N"/>
</dbReference>